<organism evidence="2 3">
    <name type="scientific">Striga hermonthica</name>
    <name type="common">Purple witchweed</name>
    <name type="synonym">Buchnera hermonthica</name>
    <dbReference type="NCBI Taxonomy" id="68872"/>
    <lineage>
        <taxon>Eukaryota</taxon>
        <taxon>Viridiplantae</taxon>
        <taxon>Streptophyta</taxon>
        <taxon>Embryophyta</taxon>
        <taxon>Tracheophyta</taxon>
        <taxon>Spermatophyta</taxon>
        <taxon>Magnoliopsida</taxon>
        <taxon>eudicotyledons</taxon>
        <taxon>Gunneridae</taxon>
        <taxon>Pentapetalae</taxon>
        <taxon>asterids</taxon>
        <taxon>lamiids</taxon>
        <taxon>Lamiales</taxon>
        <taxon>Orobanchaceae</taxon>
        <taxon>Buchnereae</taxon>
        <taxon>Striga</taxon>
    </lineage>
</organism>
<comment type="caution">
    <text evidence="2">The sequence shown here is derived from an EMBL/GenBank/DDBJ whole genome shotgun (WGS) entry which is preliminary data.</text>
</comment>
<proteinExistence type="predicted"/>
<feature type="region of interest" description="Disordered" evidence="1">
    <location>
        <begin position="1"/>
        <end position="31"/>
    </location>
</feature>
<dbReference type="OrthoDB" id="2013610at2759"/>
<name>A0A9N7RQD6_STRHE</name>
<feature type="compositionally biased region" description="Basic and acidic residues" evidence="1">
    <location>
        <begin position="9"/>
        <end position="18"/>
    </location>
</feature>
<dbReference type="EMBL" id="CACSLK010032525">
    <property type="protein sequence ID" value="CAA0840461.1"/>
    <property type="molecule type" value="Genomic_DNA"/>
</dbReference>
<feature type="non-terminal residue" evidence="2">
    <location>
        <position position="186"/>
    </location>
</feature>
<feature type="non-terminal residue" evidence="2">
    <location>
        <position position="1"/>
    </location>
</feature>
<gene>
    <name evidence="2" type="ORF">SHERM_00541</name>
</gene>
<dbReference type="AlphaFoldDB" id="A0A9N7RQD6"/>
<accession>A0A9N7RQD6</accession>
<protein>
    <submittedName>
        <fullName evidence="2">DNAse I-like superfamily protein</fullName>
    </submittedName>
</protein>
<dbReference type="Proteomes" id="UP001153555">
    <property type="component" value="Unassembled WGS sequence"/>
</dbReference>
<evidence type="ECO:0000313" key="2">
    <source>
        <dbReference type="EMBL" id="CAA0840461.1"/>
    </source>
</evidence>
<reference evidence="2" key="1">
    <citation type="submission" date="2019-12" db="EMBL/GenBank/DDBJ databases">
        <authorList>
            <person name="Scholes J."/>
        </authorList>
    </citation>
    <scope>NUCLEOTIDE SEQUENCE</scope>
</reference>
<evidence type="ECO:0000313" key="3">
    <source>
        <dbReference type="Proteomes" id="UP001153555"/>
    </source>
</evidence>
<sequence>EDHERRHRGYECKEDFDRQSQASNYREQRVPDKPRITLSTFRGSDPDAWLNRAMQYLELNETDGPDRVRYASYYLDGEANVWWQWLTRIYRKNWEEWYDLKVELDRAHQKEEVYWRMKSRAMWLKEGDRNSRFFHAVVAQRRKSNTIQRLVTGEGVICASKESIVHHLEGFYSNLFSFDGSSEEDE</sequence>
<keyword evidence="3" id="KW-1185">Reference proteome</keyword>
<evidence type="ECO:0000256" key="1">
    <source>
        <dbReference type="SAM" id="MobiDB-lite"/>
    </source>
</evidence>